<dbReference type="PROSITE" id="PS50206">
    <property type="entry name" value="RHODANESE_3"/>
    <property type="match status" value="1"/>
</dbReference>
<organism evidence="2 3">
    <name type="scientific">Phialocephala subalpina</name>
    <dbReference type="NCBI Taxonomy" id="576137"/>
    <lineage>
        <taxon>Eukaryota</taxon>
        <taxon>Fungi</taxon>
        <taxon>Dikarya</taxon>
        <taxon>Ascomycota</taxon>
        <taxon>Pezizomycotina</taxon>
        <taxon>Leotiomycetes</taxon>
        <taxon>Helotiales</taxon>
        <taxon>Mollisiaceae</taxon>
        <taxon>Phialocephala</taxon>
        <taxon>Phialocephala fortinii species complex</taxon>
    </lineage>
</organism>
<keyword evidence="3" id="KW-1185">Reference proteome</keyword>
<accession>A0A1L7WR44</accession>
<dbReference type="PANTHER" id="PTHR10828">
    <property type="entry name" value="M-PHASE INDUCER PHOSPHATASE DUAL SPECIFICITY PHOSPHATASE CDC25"/>
    <property type="match status" value="1"/>
</dbReference>
<sequence>MAEITQPKQENWWDAFPAPRAKCGEVTSDELYQMFDDMDIKPELRPFLLVDGGTIKTSINLPAQSFYQTRKTLLDLCERAGIQKVIFYCGASNGRGPRCANWMQDYIDDVAKFGHKTKLQVLVLKGGIKSWVKDFEGSMMDGFEEKYWEQFK</sequence>
<dbReference type="GO" id="GO:0005634">
    <property type="term" value="C:nucleus"/>
    <property type="evidence" value="ECO:0007669"/>
    <property type="project" value="TreeGrafter"/>
</dbReference>
<dbReference type="GO" id="GO:0004725">
    <property type="term" value="F:protein tyrosine phosphatase activity"/>
    <property type="evidence" value="ECO:0007669"/>
    <property type="project" value="TreeGrafter"/>
</dbReference>
<dbReference type="InterPro" id="IPR036873">
    <property type="entry name" value="Rhodanese-like_dom_sf"/>
</dbReference>
<evidence type="ECO:0000313" key="2">
    <source>
        <dbReference type="EMBL" id="CZR55240.1"/>
    </source>
</evidence>
<dbReference type="Pfam" id="PF00581">
    <property type="entry name" value="Rhodanese"/>
    <property type="match status" value="1"/>
</dbReference>
<dbReference type="PANTHER" id="PTHR10828:SF50">
    <property type="entry name" value="REDUCTASE (ARC2), PUTATIVE (AFU_ORTHOLOGUE AFUA_6G13400)-RELATED"/>
    <property type="match status" value="1"/>
</dbReference>
<dbReference type="GO" id="GO:0005737">
    <property type="term" value="C:cytoplasm"/>
    <property type="evidence" value="ECO:0007669"/>
    <property type="project" value="TreeGrafter"/>
</dbReference>
<dbReference type="SUPFAM" id="SSF52821">
    <property type="entry name" value="Rhodanese/Cell cycle control phosphatase"/>
    <property type="match status" value="1"/>
</dbReference>
<gene>
    <name evidence="2" type="ORF">PAC_05127</name>
</gene>
<evidence type="ECO:0000259" key="1">
    <source>
        <dbReference type="PROSITE" id="PS50206"/>
    </source>
</evidence>
<proteinExistence type="predicted"/>
<reference evidence="2 3" key="1">
    <citation type="submission" date="2016-03" db="EMBL/GenBank/DDBJ databases">
        <authorList>
            <person name="Ploux O."/>
        </authorList>
    </citation>
    <scope>NUCLEOTIDE SEQUENCE [LARGE SCALE GENOMIC DNA]</scope>
    <source>
        <strain evidence="2 3">UAMH 11012</strain>
    </source>
</reference>
<dbReference type="EMBL" id="FJOG01000006">
    <property type="protein sequence ID" value="CZR55240.1"/>
    <property type="molecule type" value="Genomic_DNA"/>
</dbReference>
<evidence type="ECO:0000313" key="3">
    <source>
        <dbReference type="Proteomes" id="UP000184330"/>
    </source>
</evidence>
<name>A0A1L7WR44_9HELO</name>
<dbReference type="InterPro" id="IPR001763">
    <property type="entry name" value="Rhodanese-like_dom"/>
</dbReference>
<dbReference type="OrthoDB" id="8300214at2759"/>
<protein>
    <submittedName>
        <fullName evidence="2">Related to arsenate reductase (Arc2)</fullName>
    </submittedName>
</protein>
<feature type="domain" description="Rhodanese" evidence="1">
    <location>
        <begin position="45"/>
        <end position="136"/>
    </location>
</feature>
<dbReference type="AlphaFoldDB" id="A0A1L7WR44"/>
<dbReference type="Proteomes" id="UP000184330">
    <property type="component" value="Unassembled WGS sequence"/>
</dbReference>
<dbReference type="Gene3D" id="3.40.250.10">
    <property type="entry name" value="Rhodanese-like domain"/>
    <property type="match status" value="1"/>
</dbReference>